<reference evidence="3" key="1">
    <citation type="journal article" date="2017" name="Nat. Commun.">
        <title>The North American bullfrog draft genome provides insight into hormonal regulation of long noncoding RNA.</title>
        <authorList>
            <person name="Hammond S.A."/>
            <person name="Warren R.L."/>
            <person name="Vandervalk B.P."/>
            <person name="Kucuk E."/>
            <person name="Khan H."/>
            <person name="Gibb E.A."/>
            <person name="Pandoh P."/>
            <person name="Kirk H."/>
            <person name="Zhao Y."/>
            <person name="Jones M."/>
            <person name="Mungall A.J."/>
            <person name="Coope R."/>
            <person name="Pleasance S."/>
            <person name="Moore R.A."/>
            <person name="Holt R.A."/>
            <person name="Round J.M."/>
            <person name="Ohora S."/>
            <person name="Walle B.V."/>
            <person name="Veldhoen N."/>
            <person name="Helbing C.C."/>
            <person name="Birol I."/>
        </authorList>
    </citation>
    <scope>NUCLEOTIDE SEQUENCE [LARGE SCALE GENOMIC DNA]</scope>
</reference>
<dbReference type="Proteomes" id="UP000228934">
    <property type="component" value="Unassembled WGS sequence"/>
</dbReference>
<keyword evidence="1" id="KW-0472">Membrane</keyword>
<evidence type="ECO:0000313" key="3">
    <source>
        <dbReference type="Proteomes" id="UP000228934"/>
    </source>
</evidence>
<organism evidence="2 3">
    <name type="scientific">Aquarana catesbeiana</name>
    <name type="common">American bullfrog</name>
    <name type="synonym">Rana catesbeiana</name>
    <dbReference type="NCBI Taxonomy" id="8400"/>
    <lineage>
        <taxon>Eukaryota</taxon>
        <taxon>Metazoa</taxon>
        <taxon>Chordata</taxon>
        <taxon>Craniata</taxon>
        <taxon>Vertebrata</taxon>
        <taxon>Euteleostomi</taxon>
        <taxon>Amphibia</taxon>
        <taxon>Batrachia</taxon>
        <taxon>Anura</taxon>
        <taxon>Neobatrachia</taxon>
        <taxon>Ranoidea</taxon>
        <taxon>Ranidae</taxon>
        <taxon>Aquarana</taxon>
    </lineage>
</organism>
<dbReference type="AlphaFoldDB" id="A0A2G9SEV6"/>
<keyword evidence="1" id="KW-1133">Transmembrane helix</keyword>
<keyword evidence="3" id="KW-1185">Reference proteome</keyword>
<evidence type="ECO:0000313" key="2">
    <source>
        <dbReference type="EMBL" id="PIO38676.1"/>
    </source>
</evidence>
<gene>
    <name evidence="2" type="ORF">AB205_0035880</name>
</gene>
<protein>
    <submittedName>
        <fullName evidence="2">Uncharacterized protein</fullName>
    </submittedName>
</protein>
<name>A0A2G9SEV6_AQUCT</name>
<dbReference type="EMBL" id="KV924047">
    <property type="protein sequence ID" value="PIO38676.1"/>
    <property type="molecule type" value="Genomic_DNA"/>
</dbReference>
<accession>A0A2G9SEV6</accession>
<feature type="transmembrane region" description="Helical" evidence="1">
    <location>
        <begin position="38"/>
        <end position="62"/>
    </location>
</feature>
<sequence length="63" mass="7694">MLCLLNQVRQFRQRSRRSFPDFPSKARDWGWECHQTQVSSWCVHLFINIYVIFNSYLLCAFIH</sequence>
<evidence type="ECO:0000256" key="1">
    <source>
        <dbReference type="SAM" id="Phobius"/>
    </source>
</evidence>
<proteinExistence type="predicted"/>
<keyword evidence="1" id="KW-0812">Transmembrane</keyword>